<comment type="caution">
    <text evidence="1">The sequence shown here is derived from an EMBL/GenBank/DDBJ whole genome shotgun (WGS) entry which is preliminary data.</text>
</comment>
<evidence type="ECO:0000313" key="2">
    <source>
        <dbReference type="Proteomes" id="UP001207468"/>
    </source>
</evidence>
<name>A0ACC0UDC1_9AGAM</name>
<organism evidence="1 2">
    <name type="scientific">Russula earlei</name>
    <dbReference type="NCBI Taxonomy" id="71964"/>
    <lineage>
        <taxon>Eukaryota</taxon>
        <taxon>Fungi</taxon>
        <taxon>Dikarya</taxon>
        <taxon>Basidiomycota</taxon>
        <taxon>Agaricomycotina</taxon>
        <taxon>Agaricomycetes</taxon>
        <taxon>Russulales</taxon>
        <taxon>Russulaceae</taxon>
        <taxon>Russula</taxon>
    </lineage>
</organism>
<protein>
    <submittedName>
        <fullName evidence="1">Uncharacterized protein</fullName>
    </submittedName>
</protein>
<keyword evidence="2" id="KW-1185">Reference proteome</keyword>
<proteinExistence type="predicted"/>
<accession>A0ACC0UDC1</accession>
<dbReference type="EMBL" id="JAGFNK010000057">
    <property type="protein sequence ID" value="KAI9509703.1"/>
    <property type="molecule type" value="Genomic_DNA"/>
</dbReference>
<reference evidence="1" key="1">
    <citation type="submission" date="2021-03" db="EMBL/GenBank/DDBJ databases">
        <title>Evolutionary priming and transition to the ectomycorrhizal habit in an iconic lineage of mushroom-forming fungi: is preadaptation a requirement?</title>
        <authorList>
            <consortium name="DOE Joint Genome Institute"/>
            <person name="Looney B.P."/>
            <person name="Miyauchi S."/>
            <person name="Morin E."/>
            <person name="Drula E."/>
            <person name="Courty P.E."/>
            <person name="Chicoki N."/>
            <person name="Fauchery L."/>
            <person name="Kohler A."/>
            <person name="Kuo A."/>
            <person name="LaButti K."/>
            <person name="Pangilinan J."/>
            <person name="Lipzen A."/>
            <person name="Riley R."/>
            <person name="Andreopoulos W."/>
            <person name="He G."/>
            <person name="Johnson J."/>
            <person name="Barry K.W."/>
            <person name="Grigoriev I.V."/>
            <person name="Nagy L."/>
            <person name="Hibbett D."/>
            <person name="Henrissat B."/>
            <person name="Matheny P.B."/>
            <person name="Labbe J."/>
            <person name="Martin A.F."/>
        </authorList>
    </citation>
    <scope>NUCLEOTIDE SEQUENCE</scope>
    <source>
        <strain evidence="1">BPL698</strain>
    </source>
</reference>
<dbReference type="Proteomes" id="UP001207468">
    <property type="component" value="Unassembled WGS sequence"/>
</dbReference>
<sequence length="488" mass="55641">MPGPESLLPYTARSSTIGGLSQDSFEGSLGAHFQDRVTINTLPDDVLVEIFHFYVNHRPIWTSGWHTLVHVCERWRYIVFASPCRLNLRLVYTGKRPVSEMLHVWPVLPVVISHDPTSYEFSKSWGNVAGALESEHHHRIREIGLHYIPTSHWERFATAMQKPFPKLTFLQFWVESTVTSLPDSFLGGSAPLLRHLSFNNCAFPGILKLLLSSNQLALLCLWNIPDSGYISPQDLVTALSVMSRLKDLYLGFQSHRYPSSRPPPPLTRSVLPALTLLEFKGVHEYLEDLLAQIEAPLINKLDIQFFLDLDFVIPQLQRLISDAEWFKTCDTAFVRTSERAIRFSMFKKTTSFPELSLEIRCRELDWQLASLAQVRRSTFSPLSNLVQLDIVDGVSQPHWKDDMETTQWLELLDPFTAVKDLRLSDQVAPHVCQALEELAEERVTDVLPALQNIFLKSLDPLESVPKYIEGFVAARKLSGHPVAVYRWG</sequence>
<evidence type="ECO:0000313" key="1">
    <source>
        <dbReference type="EMBL" id="KAI9509703.1"/>
    </source>
</evidence>
<gene>
    <name evidence="1" type="ORF">F5148DRAFT_706644</name>
</gene>